<dbReference type="Pfam" id="PF07589">
    <property type="entry name" value="PEP-CTERM"/>
    <property type="match status" value="1"/>
</dbReference>
<dbReference type="PATRIC" id="fig|320778.3.peg.3411"/>
<name>A0A0J1H983_9GAMM</name>
<comment type="caution">
    <text evidence="3">The sequence shown here is derived from an EMBL/GenBank/DDBJ whole genome shotgun (WGS) entry which is preliminary data.</text>
</comment>
<gene>
    <name evidence="3" type="ORF">ABT57_15690</name>
</gene>
<protein>
    <recommendedName>
        <fullName evidence="2">Ice-binding protein C-terminal domain-containing protein</fullName>
    </recommendedName>
</protein>
<sequence length="248" mass="27244">MNSYIKSGLFTLALAGTSMNASATYLDFTDGSYASLNGQQSATVGDITFSSYRYFIDGVGNIANHSFITGDQSLVQLSSGNRGIGVDTIPTNIVESVFDDNDKVDGWEFLVLSFNHPSTVNGLYINNLNLLFEAATAFIIDDRHPEFELNVNTDLLHLDTLLDKLTPDAFNFDNQYWDFEGEDYVKHIVLSGVGLSDFRLAGLDYSYGGYPNPVPEPASLLLMASGLGFIGWRRTRRQHGKANQALLA</sequence>
<proteinExistence type="predicted"/>
<evidence type="ECO:0000256" key="1">
    <source>
        <dbReference type="SAM" id="SignalP"/>
    </source>
</evidence>
<dbReference type="InterPro" id="IPR013424">
    <property type="entry name" value="Ice-binding_C"/>
</dbReference>
<dbReference type="RefSeq" id="WP_047886124.1">
    <property type="nucleotide sequence ID" value="NZ_CP071326.1"/>
</dbReference>
<evidence type="ECO:0000313" key="4">
    <source>
        <dbReference type="Proteomes" id="UP000035909"/>
    </source>
</evidence>
<dbReference type="OrthoDB" id="5817129at2"/>
<reference evidence="3 4" key="1">
    <citation type="submission" date="2015-05" db="EMBL/GenBank/DDBJ databases">
        <title>Photobacterium galathea sp. nov.</title>
        <authorList>
            <person name="Machado H."/>
            <person name="Gram L."/>
        </authorList>
    </citation>
    <scope>NUCLEOTIDE SEQUENCE [LARGE SCALE GENOMIC DNA]</scope>
    <source>
        <strain evidence="3 4">DSM 22954</strain>
    </source>
</reference>
<organism evidence="3 4">
    <name type="scientific">Photobacterium ganghwense</name>
    <dbReference type="NCBI Taxonomy" id="320778"/>
    <lineage>
        <taxon>Bacteria</taxon>
        <taxon>Pseudomonadati</taxon>
        <taxon>Pseudomonadota</taxon>
        <taxon>Gammaproteobacteria</taxon>
        <taxon>Vibrionales</taxon>
        <taxon>Vibrionaceae</taxon>
        <taxon>Photobacterium</taxon>
    </lineage>
</organism>
<dbReference type="EMBL" id="LDOU01000015">
    <property type="protein sequence ID" value="KLV08236.1"/>
    <property type="molecule type" value="Genomic_DNA"/>
</dbReference>
<dbReference type="AlphaFoldDB" id="A0A0J1H983"/>
<dbReference type="Proteomes" id="UP000035909">
    <property type="component" value="Unassembled WGS sequence"/>
</dbReference>
<evidence type="ECO:0000313" key="3">
    <source>
        <dbReference type="EMBL" id="KLV08236.1"/>
    </source>
</evidence>
<keyword evidence="4" id="KW-1185">Reference proteome</keyword>
<feature type="signal peptide" evidence="1">
    <location>
        <begin position="1"/>
        <end position="23"/>
    </location>
</feature>
<feature type="chain" id="PRO_5005252724" description="Ice-binding protein C-terminal domain-containing protein" evidence="1">
    <location>
        <begin position="24"/>
        <end position="248"/>
    </location>
</feature>
<accession>A0A0J1H983</accession>
<dbReference type="NCBIfam" id="TIGR02595">
    <property type="entry name" value="PEP_CTERM"/>
    <property type="match status" value="1"/>
</dbReference>
<evidence type="ECO:0000259" key="2">
    <source>
        <dbReference type="Pfam" id="PF07589"/>
    </source>
</evidence>
<keyword evidence="1" id="KW-0732">Signal</keyword>
<feature type="domain" description="Ice-binding protein C-terminal" evidence="2">
    <location>
        <begin position="213"/>
        <end position="236"/>
    </location>
</feature>